<keyword evidence="9" id="KW-0812">Transmembrane</keyword>
<evidence type="ECO:0000256" key="4">
    <source>
        <dbReference type="ARBA" id="ARBA00022617"/>
    </source>
</evidence>
<evidence type="ECO:0000256" key="7">
    <source>
        <dbReference type="ARBA" id="ARBA00023033"/>
    </source>
</evidence>
<dbReference type="GO" id="GO:0005506">
    <property type="term" value="F:iron ion binding"/>
    <property type="evidence" value="ECO:0007669"/>
    <property type="project" value="InterPro"/>
</dbReference>
<evidence type="ECO:0000256" key="5">
    <source>
        <dbReference type="ARBA" id="ARBA00022824"/>
    </source>
</evidence>
<dbReference type="GO" id="GO:0004497">
    <property type="term" value="F:monooxygenase activity"/>
    <property type="evidence" value="ECO:0007669"/>
    <property type="project" value="UniProtKB-KW"/>
</dbReference>
<gene>
    <name evidence="10" type="ORF">ONB1V03_LOCUS3345</name>
</gene>
<comment type="subcellular location">
    <subcellularLocation>
        <location evidence="2">Endoplasmic reticulum membrane</location>
    </subcellularLocation>
</comment>
<comment type="cofactor">
    <cofactor evidence="1">
        <name>heme</name>
        <dbReference type="ChEBI" id="CHEBI:30413"/>
    </cofactor>
</comment>
<feature type="transmembrane region" description="Helical" evidence="9">
    <location>
        <begin position="12"/>
        <end position="29"/>
    </location>
</feature>
<dbReference type="Pfam" id="PF00067">
    <property type="entry name" value="p450"/>
    <property type="match status" value="2"/>
</dbReference>
<organism evidence="10">
    <name type="scientific">Oppiella nova</name>
    <dbReference type="NCBI Taxonomy" id="334625"/>
    <lineage>
        <taxon>Eukaryota</taxon>
        <taxon>Metazoa</taxon>
        <taxon>Ecdysozoa</taxon>
        <taxon>Arthropoda</taxon>
        <taxon>Chelicerata</taxon>
        <taxon>Arachnida</taxon>
        <taxon>Acari</taxon>
        <taxon>Acariformes</taxon>
        <taxon>Sarcoptiformes</taxon>
        <taxon>Oribatida</taxon>
        <taxon>Brachypylina</taxon>
        <taxon>Oppioidea</taxon>
        <taxon>Oppiidae</taxon>
        <taxon>Oppiella</taxon>
    </lineage>
</organism>
<keyword evidence="11" id="KW-1185">Reference proteome</keyword>
<evidence type="ECO:0000256" key="1">
    <source>
        <dbReference type="ARBA" id="ARBA00001971"/>
    </source>
</evidence>
<keyword evidence="7" id="KW-0503">Monooxygenase</keyword>
<dbReference type="InterPro" id="IPR036396">
    <property type="entry name" value="Cyt_P450_sf"/>
</dbReference>
<keyword evidence="6" id="KW-0408">Iron</keyword>
<evidence type="ECO:0000256" key="6">
    <source>
        <dbReference type="ARBA" id="ARBA00023004"/>
    </source>
</evidence>
<dbReference type="EMBL" id="OC915790">
    <property type="protein sequence ID" value="CAD7641954.1"/>
    <property type="molecule type" value="Genomic_DNA"/>
</dbReference>
<sequence>MINYFLNNNNIWIFISIVVIVASLLIKLYKALVGYSYRKVMLASIPGPPARYRLFGNLDMIWNNCNVEQNPADYIFKSMAHLYRKEGIFKYRNANRVMVLIYNHELAQDFLKCNVNIEKAFEYQLLYDWLGKGLLINDSADLWRERRKLLTPAFHQTILTEFVPIFNDKSDILVKRLADCVDIKGVNICDLVFPTALDIITESGMGIKMNAQQNENQDYIHAIQQMGKCLLDRLFNPMLWLNAIFYMTSSGKQFKRNLNISHELTRRVINDRKDYLLQNKGNVCSDSDCKPSKRKRLAFLDLLLENHFNDNSLTLEDIREEVDTIMFAGHDTTQDIREEVDTIMFAGHDTTALCLSWTLYFIGLDRDIQHRIHEEMDSVLGTNRDVTIDDIKQMHYLEAVIKEGC</sequence>
<evidence type="ECO:0008006" key="12">
    <source>
        <dbReference type="Google" id="ProtNLM"/>
    </source>
</evidence>
<dbReference type="Proteomes" id="UP000728032">
    <property type="component" value="Unassembled WGS sequence"/>
</dbReference>
<keyword evidence="4" id="KW-0479">Metal-binding</keyword>
<dbReference type="OrthoDB" id="6432911at2759"/>
<dbReference type="Gene3D" id="1.10.630.10">
    <property type="entry name" value="Cytochrome P450"/>
    <property type="match status" value="2"/>
</dbReference>
<dbReference type="PANTHER" id="PTHR24291">
    <property type="entry name" value="CYTOCHROME P450 FAMILY 4"/>
    <property type="match status" value="1"/>
</dbReference>
<comment type="similarity">
    <text evidence="3">Belongs to the cytochrome P450 family.</text>
</comment>
<dbReference type="PANTHER" id="PTHR24291:SF189">
    <property type="entry name" value="CYTOCHROME P450 4C3-RELATED"/>
    <property type="match status" value="1"/>
</dbReference>
<keyword evidence="9" id="KW-1133">Transmembrane helix</keyword>
<keyword evidence="8 9" id="KW-0472">Membrane</keyword>
<dbReference type="AlphaFoldDB" id="A0A7R9LHT4"/>
<protein>
    <recommendedName>
        <fullName evidence="12">Cytochrome P450</fullName>
    </recommendedName>
</protein>
<dbReference type="InterPro" id="IPR002401">
    <property type="entry name" value="Cyt_P450_E_grp-I"/>
</dbReference>
<keyword evidence="5" id="KW-0256">Endoplasmic reticulum</keyword>
<dbReference type="EMBL" id="CAJPVJ010000965">
    <property type="protein sequence ID" value="CAG2163780.1"/>
    <property type="molecule type" value="Genomic_DNA"/>
</dbReference>
<dbReference type="PRINTS" id="PR00463">
    <property type="entry name" value="EP450I"/>
</dbReference>
<evidence type="ECO:0000313" key="10">
    <source>
        <dbReference type="EMBL" id="CAD7641954.1"/>
    </source>
</evidence>
<dbReference type="InterPro" id="IPR001128">
    <property type="entry name" value="Cyt_P450"/>
</dbReference>
<accession>A0A7R9LHT4</accession>
<evidence type="ECO:0000256" key="8">
    <source>
        <dbReference type="ARBA" id="ARBA00023136"/>
    </source>
</evidence>
<evidence type="ECO:0000313" key="11">
    <source>
        <dbReference type="Proteomes" id="UP000728032"/>
    </source>
</evidence>
<dbReference type="GO" id="GO:0020037">
    <property type="term" value="F:heme binding"/>
    <property type="evidence" value="ECO:0007669"/>
    <property type="project" value="InterPro"/>
</dbReference>
<dbReference type="SUPFAM" id="SSF48264">
    <property type="entry name" value="Cytochrome P450"/>
    <property type="match status" value="2"/>
</dbReference>
<dbReference type="GO" id="GO:0005789">
    <property type="term" value="C:endoplasmic reticulum membrane"/>
    <property type="evidence" value="ECO:0007669"/>
    <property type="project" value="UniProtKB-SubCell"/>
</dbReference>
<proteinExistence type="inferred from homology"/>
<keyword evidence="4" id="KW-0349">Heme</keyword>
<evidence type="ECO:0000256" key="9">
    <source>
        <dbReference type="SAM" id="Phobius"/>
    </source>
</evidence>
<dbReference type="InterPro" id="IPR050196">
    <property type="entry name" value="Cytochrome_P450_Monoox"/>
</dbReference>
<reference evidence="10" key="1">
    <citation type="submission" date="2020-11" db="EMBL/GenBank/DDBJ databases">
        <authorList>
            <person name="Tran Van P."/>
        </authorList>
    </citation>
    <scope>NUCLEOTIDE SEQUENCE</scope>
</reference>
<keyword evidence="7" id="KW-0560">Oxidoreductase</keyword>
<name>A0A7R9LHT4_9ACAR</name>
<evidence type="ECO:0000256" key="2">
    <source>
        <dbReference type="ARBA" id="ARBA00004586"/>
    </source>
</evidence>
<evidence type="ECO:0000256" key="3">
    <source>
        <dbReference type="ARBA" id="ARBA00010617"/>
    </source>
</evidence>
<dbReference type="GO" id="GO:0016705">
    <property type="term" value="F:oxidoreductase activity, acting on paired donors, with incorporation or reduction of molecular oxygen"/>
    <property type="evidence" value="ECO:0007669"/>
    <property type="project" value="InterPro"/>
</dbReference>